<sequence>MQLSSILALVAAAAGIVHAQDGWYEKHQDDQVRACSGKGIGASCRYVADYIYDGYDGDRYHVVCDGASQCASRSGELNDDSQGGINQNMCQTCPASGCCTETNLGTWVHYD</sequence>
<dbReference type="Proteomes" id="UP001302367">
    <property type="component" value="Chromosome 1"/>
</dbReference>
<gene>
    <name evidence="2" type="ORF">RHO25_001588</name>
</gene>
<evidence type="ECO:0000256" key="1">
    <source>
        <dbReference type="SAM" id="SignalP"/>
    </source>
</evidence>
<protein>
    <submittedName>
        <fullName evidence="2">Uncharacterized protein</fullName>
    </submittedName>
</protein>
<keyword evidence="1" id="KW-0732">Signal</keyword>
<keyword evidence="3" id="KW-1185">Reference proteome</keyword>
<organism evidence="2 3">
    <name type="scientific">Cercospora beticola</name>
    <name type="common">Sugarbeet leaf spot fungus</name>
    <dbReference type="NCBI Taxonomy" id="122368"/>
    <lineage>
        <taxon>Eukaryota</taxon>
        <taxon>Fungi</taxon>
        <taxon>Dikarya</taxon>
        <taxon>Ascomycota</taxon>
        <taxon>Pezizomycotina</taxon>
        <taxon>Dothideomycetes</taxon>
        <taxon>Dothideomycetidae</taxon>
        <taxon>Mycosphaerellales</taxon>
        <taxon>Mycosphaerellaceae</taxon>
        <taxon>Cercospora</taxon>
    </lineage>
</organism>
<proteinExistence type="predicted"/>
<dbReference type="RefSeq" id="XP_065458198.1">
    <property type="nucleotide sequence ID" value="XM_065602126.1"/>
</dbReference>
<dbReference type="EMBL" id="CP134184">
    <property type="protein sequence ID" value="WPA96980.1"/>
    <property type="molecule type" value="Genomic_DNA"/>
</dbReference>
<accession>A0ABZ0NBR9</accession>
<evidence type="ECO:0000313" key="2">
    <source>
        <dbReference type="EMBL" id="WPA96980.1"/>
    </source>
</evidence>
<feature type="signal peptide" evidence="1">
    <location>
        <begin position="1"/>
        <end position="19"/>
    </location>
</feature>
<evidence type="ECO:0000313" key="3">
    <source>
        <dbReference type="Proteomes" id="UP001302367"/>
    </source>
</evidence>
<dbReference type="GeneID" id="90643753"/>
<name>A0ABZ0NBR9_CERBT</name>
<reference evidence="2 3" key="1">
    <citation type="submission" date="2023-09" db="EMBL/GenBank/DDBJ databases">
        <title>Complete-Gapless Cercospora beticola genome.</title>
        <authorList>
            <person name="Wyatt N.A."/>
            <person name="Spanner R.E."/>
            <person name="Bolton M.D."/>
        </authorList>
    </citation>
    <scope>NUCLEOTIDE SEQUENCE [LARGE SCALE GENOMIC DNA]</scope>
    <source>
        <strain evidence="2">Cb09-40</strain>
    </source>
</reference>
<feature type="chain" id="PRO_5045466931" evidence="1">
    <location>
        <begin position="20"/>
        <end position="111"/>
    </location>
</feature>